<dbReference type="RefSeq" id="WP_009134444.1">
    <property type="nucleotide sequence ID" value="NZ_CP102250.1"/>
</dbReference>
<dbReference type="SMART" id="SM00935">
    <property type="entry name" value="OmpH"/>
    <property type="match status" value="1"/>
</dbReference>
<dbReference type="PANTHER" id="PTHR35089:SF1">
    <property type="entry name" value="CHAPERONE PROTEIN SKP"/>
    <property type="match status" value="1"/>
</dbReference>
<evidence type="ECO:0000313" key="5">
    <source>
        <dbReference type="EMBL" id="EHB91589.1"/>
    </source>
</evidence>
<dbReference type="PANTHER" id="PTHR35089">
    <property type="entry name" value="CHAPERONE PROTEIN SKP"/>
    <property type="match status" value="1"/>
</dbReference>
<dbReference type="AlphaFoldDB" id="G5HAH3"/>
<proteinExistence type="inferred from homology"/>
<feature type="chain" id="PRO_5003478046" description="Outer membrane protein" evidence="4">
    <location>
        <begin position="23"/>
        <end position="177"/>
    </location>
</feature>
<dbReference type="Gene3D" id="3.30.910.20">
    <property type="entry name" value="Skp domain"/>
    <property type="match status" value="1"/>
</dbReference>
<dbReference type="eggNOG" id="COG2825">
    <property type="taxonomic scope" value="Bacteria"/>
</dbReference>
<evidence type="ECO:0000256" key="4">
    <source>
        <dbReference type="SAM" id="SignalP"/>
    </source>
</evidence>
<feature type="signal peptide" evidence="4">
    <location>
        <begin position="1"/>
        <end position="22"/>
    </location>
</feature>
<feature type="coiled-coil region" evidence="3">
    <location>
        <begin position="69"/>
        <end position="111"/>
    </location>
</feature>
<name>G5HAH3_9BACT</name>
<dbReference type="GeneID" id="92815329"/>
<dbReference type="HOGENOM" id="CLU_053320_3_2_10"/>
<dbReference type="GO" id="GO:0051082">
    <property type="term" value="F:unfolded protein binding"/>
    <property type="evidence" value="ECO:0007669"/>
    <property type="project" value="InterPro"/>
</dbReference>
<dbReference type="InterPro" id="IPR024930">
    <property type="entry name" value="Skp_dom_sf"/>
</dbReference>
<keyword evidence="6" id="KW-1185">Reference proteome</keyword>
<dbReference type="InterPro" id="IPR005632">
    <property type="entry name" value="Chaperone_Skp"/>
</dbReference>
<dbReference type="SUPFAM" id="SSF111384">
    <property type="entry name" value="OmpH-like"/>
    <property type="match status" value="1"/>
</dbReference>
<dbReference type="OrthoDB" id="1524711at2"/>
<evidence type="ECO:0000256" key="2">
    <source>
        <dbReference type="ARBA" id="ARBA00022729"/>
    </source>
</evidence>
<dbReference type="GO" id="GO:0050821">
    <property type="term" value="P:protein stabilization"/>
    <property type="evidence" value="ECO:0007669"/>
    <property type="project" value="TreeGrafter"/>
</dbReference>
<keyword evidence="3" id="KW-0175">Coiled coil</keyword>
<comment type="caution">
    <text evidence="5">The sequence shown here is derived from an EMBL/GenBank/DDBJ whole genome shotgun (WGS) entry which is preliminary data.</text>
</comment>
<evidence type="ECO:0000256" key="3">
    <source>
        <dbReference type="SAM" id="Coils"/>
    </source>
</evidence>
<dbReference type="GO" id="GO:0005829">
    <property type="term" value="C:cytosol"/>
    <property type="evidence" value="ECO:0007669"/>
    <property type="project" value="TreeGrafter"/>
</dbReference>
<gene>
    <name evidence="5" type="ORF">HMPREF9450_01638</name>
</gene>
<dbReference type="EMBL" id="ADLD01000013">
    <property type="protein sequence ID" value="EHB91589.1"/>
    <property type="molecule type" value="Genomic_DNA"/>
</dbReference>
<dbReference type="Proteomes" id="UP000006008">
    <property type="component" value="Unassembled WGS sequence"/>
</dbReference>
<accession>G5HAH3</accession>
<organism evidence="5 6">
    <name type="scientific">Alistipes indistinctus YIT 12060</name>
    <dbReference type="NCBI Taxonomy" id="742725"/>
    <lineage>
        <taxon>Bacteria</taxon>
        <taxon>Pseudomonadati</taxon>
        <taxon>Bacteroidota</taxon>
        <taxon>Bacteroidia</taxon>
        <taxon>Bacteroidales</taxon>
        <taxon>Rikenellaceae</taxon>
        <taxon>Alistipes</taxon>
    </lineage>
</organism>
<dbReference type="STRING" id="742725.HMPREF9450_01638"/>
<protein>
    <recommendedName>
        <fullName evidence="7">Outer membrane protein</fullName>
    </recommendedName>
</protein>
<reference evidence="5 6" key="1">
    <citation type="submission" date="2011-08" db="EMBL/GenBank/DDBJ databases">
        <title>The Genome Sequence of Alistipes indistinctus YIT 12060.</title>
        <authorList>
            <consortium name="The Broad Institute Genome Sequencing Platform"/>
            <person name="Earl A."/>
            <person name="Ward D."/>
            <person name="Feldgarden M."/>
            <person name="Gevers D."/>
            <person name="Morotomi M."/>
            <person name="Young S.K."/>
            <person name="Zeng Q."/>
            <person name="Gargeya S."/>
            <person name="Fitzgerald M."/>
            <person name="Haas B."/>
            <person name="Abouelleil A."/>
            <person name="Alvarado L."/>
            <person name="Arachchi H.M."/>
            <person name="Berlin A."/>
            <person name="Brown A."/>
            <person name="Chapman S.B."/>
            <person name="Chen Z."/>
            <person name="Dunbar C."/>
            <person name="Freedman E."/>
            <person name="Gearin G."/>
            <person name="Gellesch M."/>
            <person name="Goldberg J."/>
            <person name="Griggs A."/>
            <person name="Gujja S."/>
            <person name="Heiman D."/>
            <person name="Howarth C."/>
            <person name="Larson L."/>
            <person name="Lui A."/>
            <person name="MacDonald P.J.P."/>
            <person name="Montmayeur A."/>
            <person name="Murphy C."/>
            <person name="Neiman D."/>
            <person name="Pearson M."/>
            <person name="Priest M."/>
            <person name="Roberts A."/>
            <person name="Saif S."/>
            <person name="Shea T."/>
            <person name="Shenoy N."/>
            <person name="Sisk P."/>
            <person name="Stolte C."/>
            <person name="Sykes S."/>
            <person name="Wortman J."/>
            <person name="Nusbaum C."/>
            <person name="Birren B."/>
        </authorList>
    </citation>
    <scope>NUCLEOTIDE SEQUENCE [LARGE SCALE GENOMIC DNA]</scope>
    <source>
        <strain evidence="5 6">YIT 12060</strain>
    </source>
</reference>
<comment type="similarity">
    <text evidence="1">Belongs to the Skp family.</text>
</comment>
<dbReference type="PATRIC" id="fig|742725.3.peg.1732"/>
<keyword evidence="2 4" id="KW-0732">Signal</keyword>
<sequence length="177" mass="19821">MKNLVKLTLLAALLLCGSTTYAQKFGYVNSQELITAMPERDSALSKYQKFAQDQQSQLETIQVEFNNKYLDYQKNAETLSESAKQLKERELQDLQKRFDDFQQVAEQDAQKMQQQLMGPVITKAQDAIKKVAQAAGYTIVFDVAAGAMAYYNEATVTNILPLVKKELGIVDKPAAAK</sequence>
<dbReference type="Pfam" id="PF03938">
    <property type="entry name" value="OmpH"/>
    <property type="match status" value="1"/>
</dbReference>
<evidence type="ECO:0008006" key="7">
    <source>
        <dbReference type="Google" id="ProtNLM"/>
    </source>
</evidence>
<evidence type="ECO:0000256" key="1">
    <source>
        <dbReference type="ARBA" id="ARBA00009091"/>
    </source>
</evidence>
<evidence type="ECO:0000313" key="6">
    <source>
        <dbReference type="Proteomes" id="UP000006008"/>
    </source>
</evidence>